<feature type="region of interest" description="Disordered" evidence="1">
    <location>
        <begin position="1"/>
        <end position="32"/>
    </location>
</feature>
<gene>
    <name evidence="2" type="ORF">VNO78_30832</name>
</gene>
<keyword evidence="3" id="KW-1185">Reference proteome</keyword>
<evidence type="ECO:0000313" key="2">
    <source>
        <dbReference type="EMBL" id="KAK7385121.1"/>
    </source>
</evidence>
<evidence type="ECO:0000256" key="1">
    <source>
        <dbReference type="SAM" id="MobiDB-lite"/>
    </source>
</evidence>
<sequence>MRSSGQLSVTMRENQSQNRNTEPQSDGASYSTGFETAATFMKGFKPMKPPKRGCVIKQILNDICNMWKSPSTEAASS</sequence>
<proteinExistence type="predicted"/>
<comment type="caution">
    <text evidence="2">The sequence shown here is derived from an EMBL/GenBank/DDBJ whole genome shotgun (WGS) entry which is preliminary data.</text>
</comment>
<evidence type="ECO:0000313" key="3">
    <source>
        <dbReference type="Proteomes" id="UP001386955"/>
    </source>
</evidence>
<organism evidence="2 3">
    <name type="scientific">Psophocarpus tetragonolobus</name>
    <name type="common">Winged bean</name>
    <name type="synonym">Dolichos tetragonolobus</name>
    <dbReference type="NCBI Taxonomy" id="3891"/>
    <lineage>
        <taxon>Eukaryota</taxon>
        <taxon>Viridiplantae</taxon>
        <taxon>Streptophyta</taxon>
        <taxon>Embryophyta</taxon>
        <taxon>Tracheophyta</taxon>
        <taxon>Spermatophyta</taxon>
        <taxon>Magnoliopsida</taxon>
        <taxon>eudicotyledons</taxon>
        <taxon>Gunneridae</taxon>
        <taxon>Pentapetalae</taxon>
        <taxon>rosids</taxon>
        <taxon>fabids</taxon>
        <taxon>Fabales</taxon>
        <taxon>Fabaceae</taxon>
        <taxon>Papilionoideae</taxon>
        <taxon>50 kb inversion clade</taxon>
        <taxon>NPAAA clade</taxon>
        <taxon>indigoferoid/millettioid clade</taxon>
        <taxon>Phaseoleae</taxon>
        <taxon>Psophocarpus</taxon>
    </lineage>
</organism>
<dbReference type="AlphaFoldDB" id="A0AAN9RY30"/>
<dbReference type="Proteomes" id="UP001386955">
    <property type="component" value="Unassembled WGS sequence"/>
</dbReference>
<name>A0AAN9RY30_PSOTE</name>
<reference evidence="2 3" key="1">
    <citation type="submission" date="2024-01" db="EMBL/GenBank/DDBJ databases">
        <title>The genomes of 5 underutilized Papilionoideae crops provide insights into root nodulation and disease resistanc.</title>
        <authorList>
            <person name="Jiang F."/>
        </authorList>
    </citation>
    <scope>NUCLEOTIDE SEQUENCE [LARGE SCALE GENOMIC DNA]</scope>
    <source>
        <strain evidence="2">DUOXIRENSHENG_FW03</strain>
        <tissue evidence="2">Leaves</tissue>
    </source>
</reference>
<protein>
    <submittedName>
        <fullName evidence="2">Uncharacterized protein</fullName>
    </submittedName>
</protein>
<accession>A0AAN9RY30</accession>
<dbReference type="EMBL" id="JAYMYS010000008">
    <property type="protein sequence ID" value="KAK7385121.1"/>
    <property type="molecule type" value="Genomic_DNA"/>
</dbReference>